<reference evidence="3" key="2">
    <citation type="submission" date="2021-04" db="EMBL/GenBank/DDBJ databases">
        <authorList>
            <person name="Podell S."/>
        </authorList>
    </citation>
    <scope>NUCLEOTIDE SEQUENCE</scope>
    <source>
        <strain evidence="3">Hildebrandi</strain>
    </source>
</reference>
<feature type="region of interest" description="Disordered" evidence="1">
    <location>
        <begin position="146"/>
        <end position="194"/>
    </location>
</feature>
<feature type="compositionally biased region" description="Low complexity" evidence="1">
    <location>
        <begin position="146"/>
        <end position="158"/>
    </location>
</feature>
<evidence type="ECO:0000259" key="2">
    <source>
        <dbReference type="Pfam" id="PF03031"/>
    </source>
</evidence>
<protein>
    <submittedName>
        <fullName evidence="3">NLI interacting factor-like phosphatase</fullName>
    </submittedName>
</protein>
<evidence type="ECO:0000256" key="1">
    <source>
        <dbReference type="SAM" id="MobiDB-lite"/>
    </source>
</evidence>
<comment type="caution">
    <text evidence="3">The sequence shown here is derived from an EMBL/GenBank/DDBJ whole genome shotgun (WGS) entry which is preliminary data.</text>
</comment>
<keyword evidence="4" id="KW-1185">Reference proteome</keyword>
<proteinExistence type="predicted"/>
<feature type="region of interest" description="Disordered" evidence="1">
    <location>
        <begin position="1"/>
        <end position="20"/>
    </location>
</feature>
<feature type="domain" description="FCP1 homology" evidence="2">
    <location>
        <begin position="48"/>
        <end position="103"/>
    </location>
</feature>
<dbReference type="Proteomes" id="UP000693970">
    <property type="component" value="Unassembled WGS sequence"/>
</dbReference>
<evidence type="ECO:0000313" key="4">
    <source>
        <dbReference type="Proteomes" id="UP000693970"/>
    </source>
</evidence>
<feature type="compositionally biased region" description="Low complexity" evidence="1">
    <location>
        <begin position="168"/>
        <end position="177"/>
    </location>
</feature>
<sequence>MAVQKTIPIKNNNNNTNNTSAAGVRTIRLPLHEGTTDPSLFQHQQQWAQQHYVKLRPHVNDLLRGIESTYEVSAYTAGTKHYAEEVTMVLCRNLVGSHRDRDDVERLRYQVQLQLQMAQQQQQQHHHQQQQIIIIINDTFKNNNTNTMDNTDDIGNNNVAAKNKRTNDQMQQQQVQQKQDDKEKEEGNMDMNDE</sequence>
<evidence type="ECO:0000313" key="3">
    <source>
        <dbReference type="EMBL" id="KAG7367723.1"/>
    </source>
</evidence>
<dbReference type="AlphaFoldDB" id="A0A9K3Q1Q2"/>
<name>A0A9K3Q1Q2_9STRA</name>
<dbReference type="OrthoDB" id="45680at2759"/>
<reference evidence="3" key="1">
    <citation type="journal article" date="2021" name="Sci. Rep.">
        <title>Diploid genomic architecture of Nitzschia inconspicua, an elite biomass production diatom.</title>
        <authorList>
            <person name="Oliver A."/>
            <person name="Podell S."/>
            <person name="Pinowska A."/>
            <person name="Traller J.C."/>
            <person name="Smith S.R."/>
            <person name="McClure R."/>
            <person name="Beliaev A."/>
            <person name="Bohutskyi P."/>
            <person name="Hill E.A."/>
            <person name="Rabines A."/>
            <person name="Zheng H."/>
            <person name="Allen L.Z."/>
            <person name="Kuo A."/>
            <person name="Grigoriev I.V."/>
            <person name="Allen A.E."/>
            <person name="Hazlebeck D."/>
            <person name="Allen E.E."/>
        </authorList>
    </citation>
    <scope>NUCLEOTIDE SEQUENCE</scope>
    <source>
        <strain evidence="3">Hildebrandi</strain>
    </source>
</reference>
<organism evidence="3 4">
    <name type="scientific">Nitzschia inconspicua</name>
    <dbReference type="NCBI Taxonomy" id="303405"/>
    <lineage>
        <taxon>Eukaryota</taxon>
        <taxon>Sar</taxon>
        <taxon>Stramenopiles</taxon>
        <taxon>Ochrophyta</taxon>
        <taxon>Bacillariophyta</taxon>
        <taxon>Bacillariophyceae</taxon>
        <taxon>Bacillariophycidae</taxon>
        <taxon>Bacillariales</taxon>
        <taxon>Bacillariaceae</taxon>
        <taxon>Nitzschia</taxon>
    </lineage>
</organism>
<dbReference type="InterPro" id="IPR004274">
    <property type="entry name" value="FCP1_dom"/>
</dbReference>
<dbReference type="EMBL" id="JAGRRH010000007">
    <property type="protein sequence ID" value="KAG7367723.1"/>
    <property type="molecule type" value="Genomic_DNA"/>
</dbReference>
<gene>
    <name evidence="3" type="ORF">IV203_030394</name>
</gene>
<dbReference type="Pfam" id="PF03031">
    <property type="entry name" value="NIF"/>
    <property type="match status" value="1"/>
</dbReference>
<accession>A0A9K3Q1Q2</accession>
<feature type="compositionally biased region" description="Basic and acidic residues" evidence="1">
    <location>
        <begin position="178"/>
        <end position="187"/>
    </location>
</feature>